<gene>
    <name evidence="1" type="ORF">BG011_000957</name>
</gene>
<dbReference type="EMBL" id="JAAAJA010001223">
    <property type="protein sequence ID" value="KAG0247768.1"/>
    <property type="molecule type" value="Genomic_DNA"/>
</dbReference>
<evidence type="ECO:0000313" key="1">
    <source>
        <dbReference type="EMBL" id="KAG0247768.1"/>
    </source>
</evidence>
<dbReference type="Proteomes" id="UP000726737">
    <property type="component" value="Unassembled WGS sequence"/>
</dbReference>
<evidence type="ECO:0000313" key="2">
    <source>
        <dbReference type="Proteomes" id="UP000726737"/>
    </source>
</evidence>
<protein>
    <submittedName>
        <fullName evidence="1">Uncharacterized protein</fullName>
    </submittedName>
</protein>
<comment type="caution">
    <text evidence="1">The sequence shown here is derived from an EMBL/GenBank/DDBJ whole genome shotgun (WGS) entry which is preliminary data.</text>
</comment>
<dbReference type="OrthoDB" id="2393007at2759"/>
<reference evidence="1" key="1">
    <citation type="journal article" date="2020" name="Fungal Divers.">
        <title>Resolving the Mortierellaceae phylogeny through synthesis of multi-gene phylogenetics and phylogenomics.</title>
        <authorList>
            <person name="Vandepol N."/>
            <person name="Liber J."/>
            <person name="Desiro A."/>
            <person name="Na H."/>
            <person name="Kennedy M."/>
            <person name="Barry K."/>
            <person name="Grigoriev I.V."/>
            <person name="Miller A.N."/>
            <person name="O'Donnell K."/>
            <person name="Stajich J.E."/>
            <person name="Bonito G."/>
        </authorList>
    </citation>
    <scope>NUCLEOTIDE SEQUENCE</scope>
    <source>
        <strain evidence="1">KOD948</strain>
    </source>
</reference>
<name>A0A9P6PKN2_9FUNG</name>
<organism evidence="1 2">
    <name type="scientific">Mortierella polycephala</name>
    <dbReference type="NCBI Taxonomy" id="41804"/>
    <lineage>
        <taxon>Eukaryota</taxon>
        <taxon>Fungi</taxon>
        <taxon>Fungi incertae sedis</taxon>
        <taxon>Mucoromycota</taxon>
        <taxon>Mortierellomycotina</taxon>
        <taxon>Mortierellomycetes</taxon>
        <taxon>Mortierellales</taxon>
        <taxon>Mortierellaceae</taxon>
        <taxon>Mortierella</taxon>
    </lineage>
</organism>
<dbReference type="AlphaFoldDB" id="A0A9P6PKN2"/>
<feature type="non-terminal residue" evidence="1">
    <location>
        <position position="1"/>
    </location>
</feature>
<keyword evidence="2" id="KW-1185">Reference proteome</keyword>
<proteinExistence type="predicted"/>
<sequence length="67" mass="7700">WTSKLAQRPDIKFEGDGAQQVVINIGDSNFGKIFPKEHVEFIDRLKNSGKRYVDDGGSEDRNKKQKY</sequence>
<accession>A0A9P6PKN2</accession>